<gene>
    <name evidence="2" type="ORF">FTOL_05234</name>
</gene>
<evidence type="ECO:0000313" key="3">
    <source>
        <dbReference type="Proteomes" id="UP001187734"/>
    </source>
</evidence>
<sequence>MSTIYRPDAMNGKSQAKLTTISEKRFEQRQALWKQTAQKRELADQLLLKLTKDDKEIEKLMKAAHNTSVFISKNGVNPREPKEPNDHPPRPAQGPTIIQLNAPWGLVWTWSSAPNDPPLAMAQNLNDPELGQVGAMGLNLRTDRGRSVESGSMAVGAWFQPPRSGLMTVSANPTITYGYGNSAFLRSSHTHAWMGFFIQEWTLDGTFVKNDVDQQINLWDLTTDHDFVGDRTFPLTASIPVVSDHNYAIWVWAGGDAESNALSYGSLNVNLSNISIGII</sequence>
<evidence type="ECO:0000313" key="2">
    <source>
        <dbReference type="EMBL" id="SPJ75503.1"/>
    </source>
</evidence>
<organism evidence="2 3">
    <name type="scientific">Fusarium torulosum</name>
    <dbReference type="NCBI Taxonomy" id="33205"/>
    <lineage>
        <taxon>Eukaryota</taxon>
        <taxon>Fungi</taxon>
        <taxon>Dikarya</taxon>
        <taxon>Ascomycota</taxon>
        <taxon>Pezizomycotina</taxon>
        <taxon>Sordariomycetes</taxon>
        <taxon>Hypocreomycetidae</taxon>
        <taxon>Hypocreales</taxon>
        <taxon>Nectriaceae</taxon>
        <taxon>Fusarium</taxon>
    </lineage>
</organism>
<proteinExistence type="predicted"/>
<name>A0AAE8M8N4_9HYPO</name>
<comment type="caution">
    <text evidence="2">The sequence shown here is derived from an EMBL/GenBank/DDBJ whole genome shotgun (WGS) entry which is preliminary data.</text>
</comment>
<dbReference type="AlphaFoldDB" id="A0AAE8M8N4"/>
<reference evidence="2" key="1">
    <citation type="submission" date="2018-03" db="EMBL/GenBank/DDBJ databases">
        <authorList>
            <person name="Guldener U."/>
        </authorList>
    </citation>
    <scope>NUCLEOTIDE SEQUENCE</scope>
</reference>
<dbReference type="EMBL" id="ONZP01000167">
    <property type="protein sequence ID" value="SPJ75503.1"/>
    <property type="molecule type" value="Genomic_DNA"/>
</dbReference>
<keyword evidence="3" id="KW-1185">Reference proteome</keyword>
<feature type="compositionally biased region" description="Basic and acidic residues" evidence="1">
    <location>
        <begin position="79"/>
        <end position="89"/>
    </location>
</feature>
<dbReference type="Proteomes" id="UP001187734">
    <property type="component" value="Unassembled WGS sequence"/>
</dbReference>
<evidence type="ECO:0000256" key="1">
    <source>
        <dbReference type="SAM" id="MobiDB-lite"/>
    </source>
</evidence>
<feature type="region of interest" description="Disordered" evidence="1">
    <location>
        <begin position="71"/>
        <end position="96"/>
    </location>
</feature>
<protein>
    <submittedName>
        <fullName evidence="2">Uncharacterized protein</fullName>
    </submittedName>
</protein>
<accession>A0AAE8M8N4</accession>